<dbReference type="EC" id="2.7.11.1" evidence="1"/>
<dbReference type="InterPro" id="IPR050629">
    <property type="entry name" value="STE20/SPS1-PAK"/>
</dbReference>
<comment type="caution">
    <text evidence="8">The sequence shown here is derived from an EMBL/GenBank/DDBJ whole genome shotgun (WGS) entry which is preliminary data.</text>
</comment>
<organism evidence="8 9">
    <name type="scientific">Bremia lactucae</name>
    <name type="common">Lettuce downy mildew</name>
    <dbReference type="NCBI Taxonomy" id="4779"/>
    <lineage>
        <taxon>Eukaryota</taxon>
        <taxon>Sar</taxon>
        <taxon>Stramenopiles</taxon>
        <taxon>Oomycota</taxon>
        <taxon>Peronosporomycetes</taxon>
        <taxon>Peronosporales</taxon>
        <taxon>Peronosporaceae</taxon>
        <taxon>Bremia</taxon>
    </lineage>
</organism>
<dbReference type="Gene3D" id="1.25.10.10">
    <property type="entry name" value="Leucine-rich Repeat Variant"/>
    <property type="match status" value="2"/>
</dbReference>
<dbReference type="OrthoDB" id="8693905at2759"/>
<dbReference type="Pfam" id="PF00069">
    <property type="entry name" value="Pkinase"/>
    <property type="match status" value="1"/>
</dbReference>
<feature type="domain" description="Protein kinase" evidence="7">
    <location>
        <begin position="65"/>
        <end position="327"/>
    </location>
</feature>
<dbReference type="PROSITE" id="PS50011">
    <property type="entry name" value="PROTEIN_KINASE_DOM"/>
    <property type="match status" value="1"/>
</dbReference>
<keyword evidence="2" id="KW-0808">Transferase</keyword>
<proteinExistence type="predicted"/>
<evidence type="ECO:0000256" key="1">
    <source>
        <dbReference type="ARBA" id="ARBA00012513"/>
    </source>
</evidence>
<evidence type="ECO:0000259" key="7">
    <source>
        <dbReference type="PROSITE" id="PS50011"/>
    </source>
</evidence>
<keyword evidence="9" id="KW-1185">Reference proteome</keyword>
<dbReference type="GeneID" id="94352678"/>
<keyword evidence="2" id="KW-0418">Kinase</keyword>
<dbReference type="CDD" id="cd06627">
    <property type="entry name" value="STKc_Cdc7_like"/>
    <property type="match status" value="1"/>
</dbReference>
<evidence type="ECO:0000256" key="4">
    <source>
        <dbReference type="ARBA" id="ARBA00022840"/>
    </source>
</evidence>
<dbReference type="PANTHER" id="PTHR48012">
    <property type="entry name" value="STERILE20-LIKE KINASE, ISOFORM B-RELATED"/>
    <property type="match status" value="1"/>
</dbReference>
<evidence type="ECO:0000256" key="2">
    <source>
        <dbReference type="ARBA" id="ARBA00022527"/>
    </source>
</evidence>
<evidence type="ECO:0000256" key="3">
    <source>
        <dbReference type="ARBA" id="ARBA00022741"/>
    </source>
</evidence>
<dbReference type="PRINTS" id="PR00109">
    <property type="entry name" value="TYRKINASE"/>
</dbReference>
<evidence type="ECO:0000256" key="5">
    <source>
        <dbReference type="PROSITE-ProRule" id="PRU10141"/>
    </source>
</evidence>
<feature type="compositionally biased region" description="Polar residues" evidence="6">
    <location>
        <begin position="15"/>
        <end position="36"/>
    </location>
</feature>
<dbReference type="PANTHER" id="PTHR48012:SF26">
    <property type="entry name" value="SERINE_THREONINE-PROTEIN KINASE DDB_G0283821-RELATED"/>
    <property type="match status" value="1"/>
</dbReference>
<reference evidence="8 9" key="1">
    <citation type="journal article" date="2021" name="Genome Biol.">
        <title>AFLAP: assembly-free linkage analysis pipeline using k-mers from genome sequencing data.</title>
        <authorList>
            <person name="Fletcher K."/>
            <person name="Zhang L."/>
            <person name="Gil J."/>
            <person name="Han R."/>
            <person name="Cavanaugh K."/>
            <person name="Michelmore R."/>
        </authorList>
    </citation>
    <scope>NUCLEOTIDE SEQUENCE [LARGE SCALE GENOMIC DNA]</scope>
    <source>
        <strain evidence="8 9">SF5</strain>
    </source>
</reference>
<dbReference type="InterPro" id="IPR017441">
    <property type="entry name" value="Protein_kinase_ATP_BS"/>
</dbReference>
<dbReference type="Proteomes" id="UP000294530">
    <property type="component" value="Unassembled WGS sequence"/>
</dbReference>
<dbReference type="KEGG" id="blac:94352678"/>
<dbReference type="EMBL" id="SHOA02000003">
    <property type="protein sequence ID" value="TDH68167.1"/>
    <property type="molecule type" value="Genomic_DNA"/>
</dbReference>
<dbReference type="PROSITE" id="PS00108">
    <property type="entry name" value="PROTEIN_KINASE_ST"/>
    <property type="match status" value="1"/>
</dbReference>
<dbReference type="InterPro" id="IPR011009">
    <property type="entry name" value="Kinase-like_dom_sf"/>
</dbReference>
<dbReference type="InterPro" id="IPR008271">
    <property type="entry name" value="Ser/Thr_kinase_AS"/>
</dbReference>
<dbReference type="InterPro" id="IPR016024">
    <property type="entry name" value="ARM-type_fold"/>
</dbReference>
<dbReference type="SUPFAM" id="SSF48371">
    <property type="entry name" value="ARM repeat"/>
    <property type="match status" value="1"/>
</dbReference>
<dbReference type="InterPro" id="IPR001245">
    <property type="entry name" value="Ser-Thr/Tyr_kinase_cat_dom"/>
</dbReference>
<evidence type="ECO:0000256" key="6">
    <source>
        <dbReference type="SAM" id="MobiDB-lite"/>
    </source>
</evidence>
<keyword evidence="2" id="KW-0723">Serine/threonine-protein kinase</keyword>
<dbReference type="GO" id="GO:0005737">
    <property type="term" value="C:cytoplasm"/>
    <property type="evidence" value="ECO:0007669"/>
    <property type="project" value="TreeGrafter"/>
</dbReference>
<gene>
    <name evidence="8" type="ORF">CCR75_008960</name>
</gene>
<accession>A0A976FJW7</accession>
<feature type="binding site" evidence="5">
    <location>
        <position position="94"/>
    </location>
    <ligand>
        <name>ATP</name>
        <dbReference type="ChEBI" id="CHEBI:30616"/>
    </ligand>
</feature>
<dbReference type="InterPro" id="IPR000719">
    <property type="entry name" value="Prot_kinase_dom"/>
</dbReference>
<dbReference type="SMART" id="SM00220">
    <property type="entry name" value="S_TKc"/>
    <property type="match status" value="1"/>
</dbReference>
<evidence type="ECO:0000313" key="9">
    <source>
        <dbReference type="Proteomes" id="UP000294530"/>
    </source>
</evidence>
<dbReference type="Gene3D" id="1.10.510.10">
    <property type="entry name" value="Transferase(Phosphotransferase) domain 1"/>
    <property type="match status" value="1"/>
</dbReference>
<keyword evidence="3 5" id="KW-0547">Nucleotide-binding</keyword>
<feature type="region of interest" description="Disordered" evidence="6">
    <location>
        <begin position="1"/>
        <end position="40"/>
    </location>
</feature>
<dbReference type="PROSITE" id="PS00107">
    <property type="entry name" value="PROTEIN_KINASE_ATP"/>
    <property type="match status" value="1"/>
</dbReference>
<name>A0A976FJW7_BRELC</name>
<dbReference type="GO" id="GO:0005524">
    <property type="term" value="F:ATP binding"/>
    <property type="evidence" value="ECO:0007669"/>
    <property type="project" value="UniProtKB-UniRule"/>
</dbReference>
<dbReference type="RefSeq" id="XP_067817666.1">
    <property type="nucleotide sequence ID" value="XM_067967007.1"/>
</dbReference>
<sequence>MNSSSGSHERMSGLSGFNSSVQCPKPSPRSNQAITRLSSSHGSLLSSRSVKRIEQEQVRLVGTFYQLGAEIGRGGYGIVYGALDLRNGRSVAIKQVSLRDIDKDELLSIESNAEYTAIVVQTEISLLRKLKHKNIVKYHDTIKTQGYLYIVLEYMENGSLAQFMKKFGSLSETLVAMYISQVLRGLAYLHEQGVLHRDVKGANILTTKDGLVKLADFGVAIKLSDTKKANSVVGSPYWMAPEVIEMAGWSSASDIWSVGCTIIELLTTKPPYFDLAPMAALFRIVQEDHPPLPQRMSSALHDFIMKCFMKEPRLRASAEELLVHPWIAQIPKIKVEESTQLVAESVTSSNDRDAVLNTIRLYETSSSTTDVAPIANAGKVSRILGTATKQLDEDIENWDDVFHMNSKLSMCLLEEQESRISDRAPVGPSLSLQNFQLSKEDATALFDDNVWNDEALGNDDTSSKSTKKEDFTLWDQSSIIPAQSRLAQLQRFAEDPDEDLLYDDIDENQLVLAAAKQRQASEMQPLSAVKRLYRKYKEDNDNGLESAEDQDEGLMFRGGGGLGSHAGSSSGGTRLDQFLDDELDFDYSTARDTNQKATTRVVELLSLLGPSRDDQVILDACNNLEELFDQNVTLRRDLMSQGGVVPNIMEALEIKKMDVLHAIVEGNKRFQENLALVGLVPVIIKLTKQQNSCYTLDQREKGCSPKNSYFSTAVRMEAAKFVRQCCKTSSLTLQMFIACGGLPVLVDFLSLKEKPPLPGHDVDLVHIALDGIFSVFSIQTIPKNDICRLFVKAGLLKKFVLVFSVIVSSLLASEKSINEDSVKHVKTDPKAHKAVKSWTMKELHTTCDIFVLFSRGDTVVKEHMCADAVIKGLLKAIHPTVPHIYEREDALSSRQTSPRLCHSDEYVSAMIKILKCIRNLSMEPLTLEKLDRAGAISTLVRLLSEQEAKNSYTSDVKRKEVENIVLQSMFYLCRINRNRQTHAAQAGVIPSLIKVVRNSSPLKQFALPILCDLAHASPTARAHLWISDSVTLFLALLEDKYWQIDAIKSISVWLIHDTVKMENVLLIPDNLMKLVICFSSALDTELENLLEPLLEMLSRSVRLNQALGHSGLFVTEIVKRLQLIPKAIVRKSLLKMLKSLFESHTSPTQFLIQYNLQPIVYALAQDENSMILVKEIASQLLQAILNAVELLK</sequence>
<protein>
    <recommendedName>
        <fullName evidence="1">non-specific serine/threonine protein kinase</fullName>
        <ecNumber evidence="1">2.7.11.1</ecNumber>
    </recommendedName>
</protein>
<dbReference type="InterPro" id="IPR011989">
    <property type="entry name" value="ARM-like"/>
</dbReference>
<dbReference type="GO" id="GO:0004674">
    <property type="term" value="F:protein serine/threonine kinase activity"/>
    <property type="evidence" value="ECO:0007669"/>
    <property type="project" value="UniProtKB-KW"/>
</dbReference>
<dbReference type="SUPFAM" id="SSF56112">
    <property type="entry name" value="Protein kinase-like (PK-like)"/>
    <property type="match status" value="1"/>
</dbReference>
<evidence type="ECO:0000313" key="8">
    <source>
        <dbReference type="EMBL" id="TDH68167.1"/>
    </source>
</evidence>
<keyword evidence="4 5" id="KW-0067">ATP-binding</keyword>
<dbReference type="AlphaFoldDB" id="A0A976FJW7"/>
<feature type="region of interest" description="Disordered" evidence="6">
    <location>
        <begin position="540"/>
        <end position="573"/>
    </location>
</feature>